<sequence>MNVVILGAGTVGASIAALLCENQHNVRLVDSSKEALARSGEDLDVQTIHGSGCDAVTLFQADVLNADLCLAVTSDDETNLVGASLCSAMGSKRSIARIFDPRYLDYSTFDYRRHFKIDNLLSLEKLTGLELAKAIRANGLFKLETFARGGVEIHEVEVQEGSREVGVPLRDIKMPANVRIGLVTSSGRSYIPHADDAFGVGDRITLVGERDVLRSVVKMFQIKAPPRLDVIIAGGGKVGYYLAKTLEGERYRVTIMESDEERCQYLARSLPKATILLADATSQAEMREARVGFADIFVASTGRDEDNIICGVEARELGTARILSVVRRPDYVNVLEKLQIDTAVSPREVMARQILGMVSGGPLLASEETADGEVLIWELEVKKNSPVTKLPLKELSLSKTLLAAIVRDDFVKVPTAEDVLKPGDSAVVLVNKSQASEAIKLFIPSP</sequence>
<dbReference type="InterPro" id="IPR003148">
    <property type="entry name" value="RCK_N"/>
</dbReference>
<dbReference type="InterPro" id="IPR036721">
    <property type="entry name" value="RCK_C_sf"/>
</dbReference>
<dbReference type="GO" id="GO:0006813">
    <property type="term" value="P:potassium ion transport"/>
    <property type="evidence" value="ECO:0007669"/>
    <property type="project" value="InterPro"/>
</dbReference>
<evidence type="ECO:0000313" key="6">
    <source>
        <dbReference type="Proteomes" id="UP000316095"/>
    </source>
</evidence>
<feature type="domain" description="RCK C-terminal" evidence="4">
    <location>
        <begin position="364"/>
        <end position="445"/>
    </location>
</feature>
<evidence type="ECO:0000259" key="4">
    <source>
        <dbReference type="PROSITE" id="PS51202"/>
    </source>
</evidence>
<dbReference type="AlphaFoldDB" id="A0A5C5XNW4"/>
<keyword evidence="2" id="KW-0406">Ion transport</keyword>
<evidence type="ECO:0000256" key="2">
    <source>
        <dbReference type="ARBA" id="ARBA00023065"/>
    </source>
</evidence>
<dbReference type="PROSITE" id="PS51201">
    <property type="entry name" value="RCK_N"/>
    <property type="match status" value="2"/>
</dbReference>
<evidence type="ECO:0000259" key="3">
    <source>
        <dbReference type="PROSITE" id="PS51201"/>
    </source>
</evidence>
<feature type="domain" description="RCK N-terminal" evidence="3">
    <location>
        <begin position="227"/>
        <end position="344"/>
    </location>
</feature>
<dbReference type="Proteomes" id="UP000316095">
    <property type="component" value="Unassembled WGS sequence"/>
</dbReference>
<dbReference type="SUPFAM" id="SSF51735">
    <property type="entry name" value="NAD(P)-binding Rossmann-fold domains"/>
    <property type="match status" value="2"/>
</dbReference>
<dbReference type="Pfam" id="PF02080">
    <property type="entry name" value="TrkA_C"/>
    <property type="match status" value="2"/>
</dbReference>
<dbReference type="InterPro" id="IPR006037">
    <property type="entry name" value="RCK_C"/>
</dbReference>
<organism evidence="5 6">
    <name type="scientific">Rubinisphaera italica</name>
    <dbReference type="NCBI Taxonomy" id="2527969"/>
    <lineage>
        <taxon>Bacteria</taxon>
        <taxon>Pseudomonadati</taxon>
        <taxon>Planctomycetota</taxon>
        <taxon>Planctomycetia</taxon>
        <taxon>Planctomycetales</taxon>
        <taxon>Planctomycetaceae</taxon>
        <taxon>Rubinisphaera</taxon>
    </lineage>
</organism>
<feature type="domain" description="RCK C-terminal" evidence="4">
    <location>
        <begin position="141"/>
        <end position="222"/>
    </location>
</feature>
<name>A0A5C5XNW4_9PLAN</name>
<dbReference type="Gene3D" id="3.40.50.720">
    <property type="entry name" value="NAD(P)-binding Rossmann-like Domain"/>
    <property type="match status" value="2"/>
</dbReference>
<dbReference type="RefSeq" id="WP_146505871.1">
    <property type="nucleotide sequence ID" value="NZ_SJPG01000001.1"/>
</dbReference>
<dbReference type="InterPro" id="IPR036291">
    <property type="entry name" value="NAD(P)-bd_dom_sf"/>
</dbReference>
<accession>A0A5C5XNW4</accession>
<reference evidence="5 6" key="1">
    <citation type="submission" date="2019-02" db="EMBL/GenBank/DDBJ databases">
        <title>Deep-cultivation of Planctomycetes and their phenomic and genomic characterization uncovers novel biology.</title>
        <authorList>
            <person name="Wiegand S."/>
            <person name="Jogler M."/>
            <person name="Boedeker C."/>
            <person name="Pinto D."/>
            <person name="Vollmers J."/>
            <person name="Rivas-Marin E."/>
            <person name="Kohn T."/>
            <person name="Peeters S.H."/>
            <person name="Heuer A."/>
            <person name="Rast P."/>
            <person name="Oberbeckmann S."/>
            <person name="Bunk B."/>
            <person name="Jeske O."/>
            <person name="Meyerdierks A."/>
            <person name="Storesund J.E."/>
            <person name="Kallscheuer N."/>
            <person name="Luecker S."/>
            <person name="Lage O.M."/>
            <person name="Pohl T."/>
            <person name="Merkel B.J."/>
            <person name="Hornburger P."/>
            <person name="Mueller R.-W."/>
            <person name="Bruemmer F."/>
            <person name="Labrenz M."/>
            <person name="Spormann A.M."/>
            <person name="Op Den Camp H."/>
            <person name="Overmann J."/>
            <person name="Amann R."/>
            <person name="Jetten M.S.M."/>
            <person name="Mascher T."/>
            <person name="Medema M.H."/>
            <person name="Devos D.P."/>
            <person name="Kaster A.-K."/>
            <person name="Ovreas L."/>
            <person name="Rohde M."/>
            <person name="Galperin M.Y."/>
            <person name="Jogler C."/>
        </authorList>
    </citation>
    <scope>NUCLEOTIDE SEQUENCE [LARGE SCALE GENOMIC DNA]</scope>
    <source>
        <strain evidence="5 6">Pan54</strain>
    </source>
</reference>
<dbReference type="OrthoDB" id="9775180at2"/>
<dbReference type="PANTHER" id="PTHR43833">
    <property type="entry name" value="POTASSIUM CHANNEL PROTEIN 2-RELATED-RELATED"/>
    <property type="match status" value="1"/>
</dbReference>
<dbReference type="Pfam" id="PF02254">
    <property type="entry name" value="TrkA_N"/>
    <property type="match status" value="2"/>
</dbReference>
<dbReference type="GO" id="GO:0008324">
    <property type="term" value="F:monoatomic cation transmembrane transporter activity"/>
    <property type="evidence" value="ECO:0007669"/>
    <property type="project" value="InterPro"/>
</dbReference>
<dbReference type="SUPFAM" id="SSF116726">
    <property type="entry name" value="TrkA C-terminal domain-like"/>
    <property type="match status" value="2"/>
</dbReference>
<dbReference type="EMBL" id="SJPG01000001">
    <property type="protein sequence ID" value="TWT64131.1"/>
    <property type="molecule type" value="Genomic_DNA"/>
</dbReference>
<protein>
    <submittedName>
        <fullName evidence="5">Trk system potassium uptake protein TrkA</fullName>
    </submittedName>
</protein>
<feature type="domain" description="RCK N-terminal" evidence="3">
    <location>
        <begin position="1"/>
        <end position="121"/>
    </location>
</feature>
<evidence type="ECO:0000313" key="5">
    <source>
        <dbReference type="EMBL" id="TWT64131.1"/>
    </source>
</evidence>
<keyword evidence="1" id="KW-0813">Transport</keyword>
<dbReference type="Gene3D" id="3.30.70.1450">
    <property type="entry name" value="Regulator of K+ conductance, C-terminal domain"/>
    <property type="match status" value="2"/>
</dbReference>
<evidence type="ECO:0000256" key="1">
    <source>
        <dbReference type="ARBA" id="ARBA00022448"/>
    </source>
</evidence>
<dbReference type="InterPro" id="IPR050721">
    <property type="entry name" value="Trk_Ktr_HKT_K-transport"/>
</dbReference>
<dbReference type="PROSITE" id="PS51202">
    <property type="entry name" value="RCK_C"/>
    <property type="match status" value="2"/>
</dbReference>
<proteinExistence type="predicted"/>
<dbReference type="NCBIfam" id="NF007039">
    <property type="entry name" value="PRK09496.3-2"/>
    <property type="match status" value="1"/>
</dbReference>
<comment type="caution">
    <text evidence="5">The sequence shown here is derived from an EMBL/GenBank/DDBJ whole genome shotgun (WGS) entry which is preliminary data.</text>
</comment>
<keyword evidence="6" id="KW-1185">Reference proteome</keyword>
<dbReference type="PANTHER" id="PTHR43833:SF5">
    <property type="entry name" value="TRK SYSTEM POTASSIUM UPTAKE PROTEIN TRKA"/>
    <property type="match status" value="1"/>
</dbReference>
<gene>
    <name evidence="5" type="primary">trkA</name>
    <name evidence="5" type="ORF">Pan54_48920</name>
</gene>